<accession>A0A0C2WDU9</accession>
<keyword evidence="1" id="KW-0472">Membrane</keyword>
<dbReference type="AlphaFoldDB" id="A0A0C2WDU9"/>
<keyword evidence="3" id="KW-1185">Reference proteome</keyword>
<protein>
    <submittedName>
        <fullName evidence="2">Uncharacterized protein</fullName>
    </submittedName>
</protein>
<organism evidence="2 3">
    <name type="scientific">Amanita muscaria (strain Koide BX008)</name>
    <dbReference type="NCBI Taxonomy" id="946122"/>
    <lineage>
        <taxon>Eukaryota</taxon>
        <taxon>Fungi</taxon>
        <taxon>Dikarya</taxon>
        <taxon>Basidiomycota</taxon>
        <taxon>Agaricomycotina</taxon>
        <taxon>Agaricomycetes</taxon>
        <taxon>Agaricomycetidae</taxon>
        <taxon>Agaricales</taxon>
        <taxon>Pluteineae</taxon>
        <taxon>Amanitaceae</taxon>
        <taxon>Amanita</taxon>
    </lineage>
</organism>
<gene>
    <name evidence="2" type="ORF">M378DRAFT_174062</name>
</gene>
<keyword evidence="1" id="KW-0812">Transmembrane</keyword>
<feature type="transmembrane region" description="Helical" evidence="1">
    <location>
        <begin position="12"/>
        <end position="43"/>
    </location>
</feature>
<proteinExistence type="predicted"/>
<sequence>MVPGCTVVRSWVMLAVLLPLRICIGITVYGSSLAPFFLILLALEKNQNVNAGW</sequence>
<dbReference type="InParanoid" id="A0A0C2WDU9"/>
<dbReference type="Proteomes" id="UP000054549">
    <property type="component" value="Unassembled WGS sequence"/>
</dbReference>
<keyword evidence="1" id="KW-1133">Transmembrane helix</keyword>
<name>A0A0C2WDU9_AMAMK</name>
<evidence type="ECO:0000313" key="2">
    <source>
        <dbReference type="EMBL" id="KIL54781.1"/>
    </source>
</evidence>
<dbReference type="EMBL" id="KN818634">
    <property type="protein sequence ID" value="KIL54781.1"/>
    <property type="molecule type" value="Genomic_DNA"/>
</dbReference>
<evidence type="ECO:0000313" key="3">
    <source>
        <dbReference type="Proteomes" id="UP000054549"/>
    </source>
</evidence>
<reference evidence="2 3" key="1">
    <citation type="submission" date="2014-04" db="EMBL/GenBank/DDBJ databases">
        <title>Evolutionary Origins and Diversification of the Mycorrhizal Mutualists.</title>
        <authorList>
            <consortium name="DOE Joint Genome Institute"/>
            <consortium name="Mycorrhizal Genomics Consortium"/>
            <person name="Kohler A."/>
            <person name="Kuo A."/>
            <person name="Nagy L.G."/>
            <person name="Floudas D."/>
            <person name="Copeland A."/>
            <person name="Barry K.W."/>
            <person name="Cichocki N."/>
            <person name="Veneault-Fourrey C."/>
            <person name="LaButti K."/>
            <person name="Lindquist E.A."/>
            <person name="Lipzen A."/>
            <person name="Lundell T."/>
            <person name="Morin E."/>
            <person name="Murat C."/>
            <person name="Riley R."/>
            <person name="Ohm R."/>
            <person name="Sun H."/>
            <person name="Tunlid A."/>
            <person name="Henrissat B."/>
            <person name="Grigoriev I.V."/>
            <person name="Hibbett D.S."/>
            <person name="Martin F."/>
        </authorList>
    </citation>
    <scope>NUCLEOTIDE SEQUENCE [LARGE SCALE GENOMIC DNA]</scope>
    <source>
        <strain evidence="2 3">Koide BX008</strain>
    </source>
</reference>
<evidence type="ECO:0000256" key="1">
    <source>
        <dbReference type="SAM" id="Phobius"/>
    </source>
</evidence>
<dbReference type="HOGENOM" id="CLU_3068162_0_0_1"/>